<protein>
    <submittedName>
        <fullName evidence="2">Uncharacterized protein</fullName>
    </submittedName>
</protein>
<evidence type="ECO:0000313" key="2">
    <source>
        <dbReference type="EMBL" id="CAI9284279.1"/>
    </source>
</evidence>
<dbReference type="Proteomes" id="UP001177003">
    <property type="component" value="Chromosome 5"/>
</dbReference>
<dbReference type="InterPro" id="IPR035669">
    <property type="entry name" value="SGNH_plant_lipase-like"/>
</dbReference>
<sequence>MIPSVSNVVNFCFYASLYLYCSESAVNVPKNNSIAIILAMGDSFMDTGNNNHRKSLIKANFPPYGKDFLGRKSTGRFTNNRTLSDYIAGNLGVKEYLPAYLDPSIQDHDLISGVSFASGGSGYDNLTSELVNVTPLSVQLEMFKEYIGKFNEIVGEEEANQMIKKGVYLVSSSSNDWAISYTAVPIRRLQYNVAGYAYLLANNARVFFEELYKLGARKIVVFGTPYIGCFPLARTFLGGLITCSNMLNKEAETFNKMLKSQLEYLQSSLPQSTFCYVDYFNISRELIVNHLQYGFRVVDKSCCGTGLFETAVLCNKLSPVCHNDSTFLFWDSIHLTDEGYKLVANHALPELRRCLL</sequence>
<dbReference type="PANTHER" id="PTHR45642">
    <property type="entry name" value="GDSL ESTERASE/LIPASE EXL3"/>
    <property type="match status" value="1"/>
</dbReference>
<dbReference type="InterPro" id="IPR001087">
    <property type="entry name" value="GDSL"/>
</dbReference>
<dbReference type="CDD" id="cd01837">
    <property type="entry name" value="SGNH_plant_lipase_like"/>
    <property type="match status" value="1"/>
</dbReference>
<dbReference type="PANTHER" id="PTHR45642:SF82">
    <property type="entry name" value="GDSL-LIKE LIPASE_ACYLHYDROLASE SUPERFAMILY PROTEIN-RELATED"/>
    <property type="match status" value="1"/>
</dbReference>
<proteinExistence type="inferred from homology"/>
<evidence type="ECO:0000313" key="3">
    <source>
        <dbReference type="Proteomes" id="UP001177003"/>
    </source>
</evidence>
<dbReference type="EMBL" id="OX465081">
    <property type="protein sequence ID" value="CAI9284279.1"/>
    <property type="molecule type" value="Genomic_DNA"/>
</dbReference>
<gene>
    <name evidence="2" type="ORF">LSALG_LOCUS23820</name>
</gene>
<keyword evidence="3" id="KW-1185">Reference proteome</keyword>
<evidence type="ECO:0000256" key="1">
    <source>
        <dbReference type="ARBA" id="ARBA00008668"/>
    </source>
</evidence>
<accession>A0AA35Z1T4</accession>
<dbReference type="SUPFAM" id="SSF52266">
    <property type="entry name" value="SGNH hydrolase"/>
    <property type="match status" value="1"/>
</dbReference>
<dbReference type="InterPro" id="IPR036514">
    <property type="entry name" value="SGNH_hydro_sf"/>
</dbReference>
<dbReference type="Gene3D" id="3.40.50.1110">
    <property type="entry name" value="SGNH hydrolase"/>
    <property type="match status" value="1"/>
</dbReference>
<name>A0AA35Z1T4_LACSI</name>
<dbReference type="InterPro" id="IPR050592">
    <property type="entry name" value="GDSL_lipolytic_enzyme"/>
</dbReference>
<dbReference type="AlphaFoldDB" id="A0AA35Z1T4"/>
<organism evidence="2 3">
    <name type="scientific">Lactuca saligna</name>
    <name type="common">Willowleaf lettuce</name>
    <dbReference type="NCBI Taxonomy" id="75948"/>
    <lineage>
        <taxon>Eukaryota</taxon>
        <taxon>Viridiplantae</taxon>
        <taxon>Streptophyta</taxon>
        <taxon>Embryophyta</taxon>
        <taxon>Tracheophyta</taxon>
        <taxon>Spermatophyta</taxon>
        <taxon>Magnoliopsida</taxon>
        <taxon>eudicotyledons</taxon>
        <taxon>Gunneridae</taxon>
        <taxon>Pentapetalae</taxon>
        <taxon>asterids</taxon>
        <taxon>campanulids</taxon>
        <taxon>Asterales</taxon>
        <taxon>Asteraceae</taxon>
        <taxon>Cichorioideae</taxon>
        <taxon>Cichorieae</taxon>
        <taxon>Lactucinae</taxon>
        <taxon>Lactuca</taxon>
    </lineage>
</organism>
<comment type="similarity">
    <text evidence="1">Belongs to the 'GDSL' lipolytic enzyme family.</text>
</comment>
<reference evidence="2" key="1">
    <citation type="submission" date="2023-04" db="EMBL/GenBank/DDBJ databases">
        <authorList>
            <person name="Vijverberg K."/>
            <person name="Xiong W."/>
            <person name="Schranz E."/>
        </authorList>
    </citation>
    <scope>NUCLEOTIDE SEQUENCE</scope>
</reference>
<dbReference type="GO" id="GO:0016788">
    <property type="term" value="F:hydrolase activity, acting on ester bonds"/>
    <property type="evidence" value="ECO:0007669"/>
    <property type="project" value="InterPro"/>
</dbReference>
<dbReference type="Pfam" id="PF00657">
    <property type="entry name" value="Lipase_GDSL"/>
    <property type="match status" value="1"/>
</dbReference>